<keyword evidence="2" id="KW-1185">Reference proteome</keyword>
<evidence type="ECO:0000313" key="1">
    <source>
        <dbReference type="EMBL" id="CAK8688368.1"/>
    </source>
</evidence>
<dbReference type="Proteomes" id="UP001642483">
    <property type="component" value="Unassembled WGS sequence"/>
</dbReference>
<reference evidence="1 2" key="1">
    <citation type="submission" date="2024-02" db="EMBL/GenBank/DDBJ databases">
        <authorList>
            <person name="Daric V."/>
            <person name="Darras S."/>
        </authorList>
    </citation>
    <scope>NUCLEOTIDE SEQUENCE [LARGE SCALE GENOMIC DNA]</scope>
</reference>
<protein>
    <submittedName>
        <fullName evidence="1">Uncharacterized protein</fullName>
    </submittedName>
</protein>
<accession>A0ABP0GBS4</accession>
<sequence length="90" mass="10557">MPPGNTNKPVPIGLDDKACYNWAVQKKTISKKQKTAMKWENEKYLVLEYKSFRFRKKHSFEIDVSKNRMGLVRTKFRILKPDVLPTLEAS</sequence>
<evidence type="ECO:0000313" key="2">
    <source>
        <dbReference type="Proteomes" id="UP001642483"/>
    </source>
</evidence>
<gene>
    <name evidence="1" type="ORF">CVLEPA_LOCUS20389</name>
</gene>
<name>A0ABP0GBS4_CLALP</name>
<dbReference type="EMBL" id="CAWYQH010000108">
    <property type="protein sequence ID" value="CAK8688368.1"/>
    <property type="molecule type" value="Genomic_DNA"/>
</dbReference>
<organism evidence="1 2">
    <name type="scientific">Clavelina lepadiformis</name>
    <name type="common">Light-bulb sea squirt</name>
    <name type="synonym">Ascidia lepadiformis</name>
    <dbReference type="NCBI Taxonomy" id="159417"/>
    <lineage>
        <taxon>Eukaryota</taxon>
        <taxon>Metazoa</taxon>
        <taxon>Chordata</taxon>
        <taxon>Tunicata</taxon>
        <taxon>Ascidiacea</taxon>
        <taxon>Aplousobranchia</taxon>
        <taxon>Clavelinidae</taxon>
        <taxon>Clavelina</taxon>
    </lineage>
</organism>
<comment type="caution">
    <text evidence="1">The sequence shown here is derived from an EMBL/GenBank/DDBJ whole genome shotgun (WGS) entry which is preliminary data.</text>
</comment>
<proteinExistence type="predicted"/>